<dbReference type="SUPFAM" id="SSF54403">
    <property type="entry name" value="Cystatin/monellin"/>
    <property type="match status" value="1"/>
</dbReference>
<keyword evidence="2" id="KW-1185">Reference proteome</keyword>
<proteinExistence type="predicted"/>
<gene>
    <name evidence="1" type="ORF">SASPL_134855</name>
</gene>
<organism evidence="1">
    <name type="scientific">Salvia splendens</name>
    <name type="common">Scarlet sage</name>
    <dbReference type="NCBI Taxonomy" id="180675"/>
    <lineage>
        <taxon>Eukaryota</taxon>
        <taxon>Viridiplantae</taxon>
        <taxon>Streptophyta</taxon>
        <taxon>Embryophyta</taxon>
        <taxon>Tracheophyta</taxon>
        <taxon>Spermatophyta</taxon>
        <taxon>Magnoliopsida</taxon>
        <taxon>eudicotyledons</taxon>
        <taxon>Gunneridae</taxon>
        <taxon>Pentapetalae</taxon>
        <taxon>asterids</taxon>
        <taxon>lamiids</taxon>
        <taxon>Lamiales</taxon>
        <taxon>Lamiaceae</taxon>
        <taxon>Nepetoideae</taxon>
        <taxon>Mentheae</taxon>
        <taxon>Salviinae</taxon>
        <taxon>Salvia</taxon>
        <taxon>Salvia subgen. Calosphace</taxon>
        <taxon>core Calosphace</taxon>
    </lineage>
</organism>
<dbReference type="InterPro" id="IPR046350">
    <property type="entry name" value="Cystatin_sf"/>
</dbReference>
<dbReference type="EMBL" id="PNBA02000013">
    <property type="protein sequence ID" value="KAG6402653.1"/>
    <property type="molecule type" value="Genomic_DNA"/>
</dbReference>
<evidence type="ECO:0000313" key="1">
    <source>
        <dbReference type="EMBL" id="KAG6402653.1"/>
    </source>
</evidence>
<protein>
    <submittedName>
        <fullName evidence="1">Uncharacterized protein</fullName>
    </submittedName>
</protein>
<reference evidence="1" key="1">
    <citation type="submission" date="2018-01" db="EMBL/GenBank/DDBJ databases">
        <authorList>
            <person name="Mao J.F."/>
        </authorList>
    </citation>
    <scope>NUCLEOTIDE SEQUENCE</scope>
    <source>
        <strain evidence="1">Huo1</strain>
        <tissue evidence="1">Leaf</tissue>
    </source>
</reference>
<dbReference type="AlphaFoldDB" id="A0A8X8WWS7"/>
<dbReference type="Proteomes" id="UP000298416">
    <property type="component" value="Unassembled WGS sequence"/>
</dbReference>
<accession>A0A8X8WWS7</accession>
<name>A0A8X8WWS7_SALSN</name>
<reference evidence="1" key="2">
    <citation type="submission" date="2020-08" db="EMBL/GenBank/DDBJ databases">
        <title>Plant Genome Project.</title>
        <authorList>
            <person name="Zhang R.-G."/>
        </authorList>
    </citation>
    <scope>NUCLEOTIDE SEQUENCE</scope>
    <source>
        <strain evidence="1">Huo1</strain>
        <tissue evidence="1">Leaf</tissue>
    </source>
</reference>
<sequence length="259" mass="28679">MALAGNANLSMGETTCVKSPNLWIGETASDLDLCGKRKGGNEIQGAMMAKAKESSPSRQVSEFTDFLGLLENFKDGFTFEEENLDLMRECLESNDTDLIAEMKEGPPYDHQAVLKYIAQVRNSGGFDLDVKLPTYLGSLLVVLIPLDLSKDKNEFPGDSDPDDANHQIPTVREYAYQRARFAIDEINVDMNAKTFELVEVVRAVKTACGGFFMFLTLAVKKVGEAEEEAATITIQAIVLHDLGKPMELKEWRFKPDAQA</sequence>
<comment type="caution">
    <text evidence="1">The sequence shown here is derived from an EMBL/GenBank/DDBJ whole genome shotgun (WGS) entry which is preliminary data.</text>
</comment>
<evidence type="ECO:0000313" key="2">
    <source>
        <dbReference type="Proteomes" id="UP000298416"/>
    </source>
</evidence>
<dbReference type="Gene3D" id="3.10.450.10">
    <property type="match status" value="1"/>
</dbReference>